<evidence type="ECO:0000256" key="4">
    <source>
        <dbReference type="ARBA" id="ARBA00022741"/>
    </source>
</evidence>
<dbReference type="Pfam" id="PF06472">
    <property type="entry name" value="ABC_membrane_2"/>
    <property type="match status" value="1"/>
</dbReference>
<evidence type="ECO:0000313" key="12">
    <source>
        <dbReference type="EMBL" id="CAK9191637.1"/>
    </source>
</evidence>
<evidence type="ECO:0000256" key="9">
    <source>
        <dbReference type="SAM" id="Phobius"/>
    </source>
</evidence>
<evidence type="ECO:0000259" key="11">
    <source>
        <dbReference type="PROSITE" id="PS50929"/>
    </source>
</evidence>
<evidence type="ECO:0000259" key="10">
    <source>
        <dbReference type="PROSITE" id="PS50893"/>
    </source>
</evidence>
<dbReference type="EMBL" id="OZ019893">
    <property type="protein sequence ID" value="CAK9191637.1"/>
    <property type="molecule type" value="Genomic_DNA"/>
</dbReference>
<dbReference type="Proteomes" id="UP001497512">
    <property type="component" value="Chromosome 1"/>
</dbReference>
<dbReference type="SUPFAM" id="SSF52540">
    <property type="entry name" value="P-loop containing nucleoside triphosphate hydrolases"/>
    <property type="match status" value="1"/>
</dbReference>
<evidence type="ECO:0000256" key="3">
    <source>
        <dbReference type="ARBA" id="ARBA00022692"/>
    </source>
</evidence>
<keyword evidence="6 9" id="KW-1133">Transmembrane helix</keyword>
<keyword evidence="8" id="KW-0175">Coiled coil</keyword>
<protein>
    <recommendedName>
        <fullName evidence="14">ATP-binding cassette transporter</fullName>
    </recommendedName>
</protein>
<evidence type="ECO:0000256" key="8">
    <source>
        <dbReference type="SAM" id="Coils"/>
    </source>
</evidence>
<evidence type="ECO:0000256" key="5">
    <source>
        <dbReference type="ARBA" id="ARBA00022840"/>
    </source>
</evidence>
<reference evidence="12 13" key="1">
    <citation type="submission" date="2024-02" db="EMBL/GenBank/DDBJ databases">
        <authorList>
            <consortium name="ELIXIR-Norway"/>
            <consortium name="Elixir Norway"/>
        </authorList>
    </citation>
    <scope>NUCLEOTIDE SEQUENCE [LARGE SCALE GENOMIC DNA]</scope>
</reference>
<keyword evidence="2" id="KW-0813">Transport</keyword>
<dbReference type="PANTHER" id="PTHR11384">
    <property type="entry name" value="ATP-BINDING CASSETTE, SUB-FAMILY D MEMBER"/>
    <property type="match status" value="1"/>
</dbReference>
<dbReference type="PROSITE" id="PS00211">
    <property type="entry name" value="ABC_TRANSPORTER_1"/>
    <property type="match status" value="1"/>
</dbReference>
<dbReference type="CDD" id="cd03223">
    <property type="entry name" value="ABCD_peroxisomal_ALDP"/>
    <property type="match status" value="1"/>
</dbReference>
<gene>
    <name evidence="12" type="ORF">CSSPTR1EN2_LOCUS1490</name>
</gene>
<keyword evidence="13" id="KW-1185">Reference proteome</keyword>
<feature type="transmembrane region" description="Helical" evidence="9">
    <location>
        <begin position="187"/>
        <end position="206"/>
    </location>
</feature>
<dbReference type="SMART" id="SM00382">
    <property type="entry name" value="AAA"/>
    <property type="match status" value="1"/>
</dbReference>
<evidence type="ECO:0000256" key="1">
    <source>
        <dbReference type="ARBA" id="ARBA00008575"/>
    </source>
</evidence>
<dbReference type="InterPro" id="IPR003439">
    <property type="entry name" value="ABC_transporter-like_ATP-bd"/>
</dbReference>
<feature type="domain" description="ABC transmembrane type-1" evidence="11">
    <location>
        <begin position="47"/>
        <end position="331"/>
    </location>
</feature>
<feature type="transmembrane region" description="Helical" evidence="9">
    <location>
        <begin position="44"/>
        <end position="65"/>
    </location>
</feature>
<organism evidence="12 13">
    <name type="scientific">Sphagnum troendelagicum</name>
    <dbReference type="NCBI Taxonomy" id="128251"/>
    <lineage>
        <taxon>Eukaryota</taxon>
        <taxon>Viridiplantae</taxon>
        <taxon>Streptophyta</taxon>
        <taxon>Embryophyta</taxon>
        <taxon>Bryophyta</taxon>
        <taxon>Sphagnophytina</taxon>
        <taxon>Sphagnopsida</taxon>
        <taxon>Sphagnales</taxon>
        <taxon>Sphagnaceae</taxon>
        <taxon>Sphagnum</taxon>
    </lineage>
</organism>
<dbReference type="InterPro" id="IPR027417">
    <property type="entry name" value="P-loop_NTPase"/>
</dbReference>
<dbReference type="Gene3D" id="1.20.1560.10">
    <property type="entry name" value="ABC transporter type 1, transmembrane domain"/>
    <property type="match status" value="1"/>
</dbReference>
<dbReference type="PROSITE" id="PS50893">
    <property type="entry name" value="ABC_TRANSPORTER_2"/>
    <property type="match status" value="1"/>
</dbReference>
<dbReference type="PANTHER" id="PTHR11384:SF55">
    <property type="entry name" value="ATP-BINDING CASSETTE TRANSPORTER"/>
    <property type="match status" value="1"/>
</dbReference>
<dbReference type="PROSITE" id="PS50929">
    <property type="entry name" value="ABC_TM1F"/>
    <property type="match status" value="1"/>
</dbReference>
<feature type="coiled-coil region" evidence="8">
    <location>
        <begin position="329"/>
        <end position="359"/>
    </location>
</feature>
<feature type="transmembrane region" description="Helical" evidence="9">
    <location>
        <begin position="85"/>
        <end position="103"/>
    </location>
</feature>
<accession>A0ABP0TBE6</accession>
<dbReference type="InterPro" id="IPR017871">
    <property type="entry name" value="ABC_transporter-like_CS"/>
</dbReference>
<keyword evidence="7 9" id="KW-0472">Membrane</keyword>
<evidence type="ECO:0000256" key="7">
    <source>
        <dbReference type="ARBA" id="ARBA00023136"/>
    </source>
</evidence>
<keyword evidence="5" id="KW-0067">ATP-binding</keyword>
<proteinExistence type="inferred from homology"/>
<evidence type="ECO:0000256" key="2">
    <source>
        <dbReference type="ARBA" id="ARBA00022448"/>
    </source>
</evidence>
<dbReference type="Gene3D" id="3.40.50.300">
    <property type="entry name" value="P-loop containing nucleotide triphosphate hydrolases"/>
    <property type="match status" value="1"/>
</dbReference>
<comment type="similarity">
    <text evidence="1">Belongs to the ABC transporter superfamily. ABCD family. Peroxisomal fatty acyl CoA transporter (TC 3.A.1.203) subfamily.</text>
</comment>
<feature type="domain" description="ABC transporter" evidence="10">
    <location>
        <begin position="402"/>
        <end position="623"/>
    </location>
</feature>
<name>A0ABP0TBE6_9BRYO</name>
<feature type="transmembrane region" description="Helical" evidence="9">
    <location>
        <begin position="162"/>
        <end position="181"/>
    </location>
</feature>
<dbReference type="Pfam" id="PF00005">
    <property type="entry name" value="ABC_tran"/>
    <property type="match status" value="1"/>
</dbReference>
<dbReference type="InterPro" id="IPR050835">
    <property type="entry name" value="ABC_transporter_sub-D"/>
</dbReference>
<evidence type="ECO:0000256" key="6">
    <source>
        <dbReference type="ARBA" id="ARBA00022989"/>
    </source>
</evidence>
<keyword evidence="3 9" id="KW-0812">Transmembrane</keyword>
<dbReference type="InterPro" id="IPR011527">
    <property type="entry name" value="ABC1_TM_dom"/>
</dbReference>
<dbReference type="InterPro" id="IPR003593">
    <property type="entry name" value="AAA+_ATPase"/>
</dbReference>
<evidence type="ECO:0000313" key="13">
    <source>
        <dbReference type="Proteomes" id="UP001497512"/>
    </source>
</evidence>
<dbReference type="SUPFAM" id="SSF90123">
    <property type="entry name" value="ABC transporter transmembrane region"/>
    <property type="match status" value="1"/>
</dbReference>
<dbReference type="InterPro" id="IPR036640">
    <property type="entry name" value="ABC1_TM_sf"/>
</dbReference>
<keyword evidence="4" id="KW-0547">Nucleotide-binding</keyword>
<evidence type="ECO:0008006" key="14">
    <source>
        <dbReference type="Google" id="ProtNLM"/>
    </source>
</evidence>
<sequence>MAEMAGEAASSRQEGPSPSLHMVRKLWRVAIIFFVGDRKLKARFLLALVLILCAVCAGLFVVMSYVQRDFATALSGKDVTGFHKAIWRFVGIVIIAAPLYAFYQYMQELLVIEWRLWLTELLLSNYFSNSAYFELKMEGSLDNPDQRICEDVASFTRNTVDIIALFASKLLNILGFIGVLWSIAPELVYFLGLYSAIGTVVTVYGFGKHLMSLKFQALQKEANFRYSLVRVRDNVESIAFYRGERYEASTVKVFLAVLVANMRELIVWNRNLSLFSNAYEFSMIIVPSIIIAPRYFSGEVEFGVISQTGFAFHKILSALSVIVLKFDNLSGLAAQTERLESLLEALQEHTGDVRLMKKKRWSSTSSSAGHSIPVDSDSSSLITLVPETIAAETIMHEEGPGLLIKDLTILTPNSGHVLFENLNLQLAAGDSLLVMGPSGCGKSSLLRAIAGLWRRGSGLIQGPLQSDSFFLPQKPYMPLGSLREQLHFPAPKNALESYNLNDGKLMEALEEVSLEDLLERVGNLSAVHDWSNFLSSGEQQRIAFARLFLHVPKVAFLDEASSALDVRNEARLYSILHAKIESYVSVGHRSSLVKYHTHVLEFKDDSSWQLFTRDEFENSKPRL</sequence>